<sequence>MTLRSLTAAALAAAVLAATPVAPTHADEVDPLAPVVVDDEITMWPGERTEIDVIANDSDPNGDDLALCRVPSVYGPDGEEDRPVVIYDRSWLLGPPGVLQVATDRLAEGTHVLEYYVCNHTRLTLAHLTVTIRPVQPVDVVPDRVPDRILVTNHNDQTIRFLATDRTGCKVDVRARVAAGETRSFAVRRHSLDWVAFIGQRGDLGIADSGRVRHVELTRPPAPPGPQLQICLHAWSR</sequence>
<protein>
    <submittedName>
        <fullName evidence="3">Ig-like domain-containing protein</fullName>
    </submittedName>
</protein>
<keyword evidence="1" id="KW-0732">Signal</keyword>
<reference evidence="4" key="1">
    <citation type="journal article" date="2019" name="Int. J. Syst. Evol. Microbiol.">
        <title>The Global Catalogue of Microorganisms (GCM) 10K type strain sequencing project: providing services to taxonomists for standard genome sequencing and annotation.</title>
        <authorList>
            <consortium name="The Broad Institute Genomics Platform"/>
            <consortium name="The Broad Institute Genome Sequencing Center for Infectious Disease"/>
            <person name="Wu L."/>
            <person name="Ma J."/>
        </authorList>
    </citation>
    <scope>NUCLEOTIDE SEQUENCE [LARGE SCALE GENOMIC DNA]</scope>
    <source>
        <strain evidence="4">KACC 13778</strain>
    </source>
</reference>
<evidence type="ECO:0000256" key="1">
    <source>
        <dbReference type="SAM" id="SignalP"/>
    </source>
</evidence>
<keyword evidence="4" id="KW-1185">Reference proteome</keyword>
<dbReference type="RefSeq" id="WP_345171097.1">
    <property type="nucleotide sequence ID" value="NZ_BAABFQ010000003.1"/>
</dbReference>
<accession>A0ABW0MZ18</accession>
<evidence type="ECO:0000313" key="4">
    <source>
        <dbReference type="Proteomes" id="UP001595956"/>
    </source>
</evidence>
<name>A0ABW0MZ18_9ACTN</name>
<gene>
    <name evidence="3" type="ORF">ACFPKY_06270</name>
</gene>
<dbReference type="EMBL" id="JBHSMD010000002">
    <property type="protein sequence ID" value="MFC5492693.1"/>
    <property type="molecule type" value="Genomic_DNA"/>
</dbReference>
<organism evidence="3 4">
    <name type="scientific">Nocardioides caricicola</name>
    <dbReference type="NCBI Taxonomy" id="634770"/>
    <lineage>
        <taxon>Bacteria</taxon>
        <taxon>Bacillati</taxon>
        <taxon>Actinomycetota</taxon>
        <taxon>Actinomycetes</taxon>
        <taxon>Propionibacteriales</taxon>
        <taxon>Nocardioidaceae</taxon>
        <taxon>Nocardioides</taxon>
    </lineage>
</organism>
<proteinExistence type="predicted"/>
<comment type="caution">
    <text evidence="3">The sequence shown here is derived from an EMBL/GenBank/DDBJ whole genome shotgun (WGS) entry which is preliminary data.</text>
</comment>
<feature type="chain" id="PRO_5045810403" evidence="1">
    <location>
        <begin position="27"/>
        <end position="237"/>
    </location>
</feature>
<dbReference type="Pfam" id="PF17803">
    <property type="entry name" value="Cadherin_4"/>
    <property type="match status" value="1"/>
</dbReference>
<dbReference type="InterPro" id="IPR040853">
    <property type="entry name" value="RapA2_cadherin-like"/>
</dbReference>
<evidence type="ECO:0000259" key="2">
    <source>
        <dbReference type="Pfam" id="PF17803"/>
    </source>
</evidence>
<dbReference type="Proteomes" id="UP001595956">
    <property type="component" value="Unassembled WGS sequence"/>
</dbReference>
<feature type="signal peptide" evidence="1">
    <location>
        <begin position="1"/>
        <end position="26"/>
    </location>
</feature>
<feature type="domain" description="RapA2 cadherin-like" evidence="2">
    <location>
        <begin position="33"/>
        <end position="67"/>
    </location>
</feature>
<evidence type="ECO:0000313" key="3">
    <source>
        <dbReference type="EMBL" id="MFC5492693.1"/>
    </source>
</evidence>